<proteinExistence type="predicted"/>
<name>A0A540X4U8_9BACT</name>
<feature type="region of interest" description="Disordered" evidence="1">
    <location>
        <begin position="108"/>
        <end position="132"/>
    </location>
</feature>
<dbReference type="RefSeq" id="WP_141642034.1">
    <property type="nucleotide sequence ID" value="NZ_VIFM01000026.1"/>
</dbReference>
<dbReference type="AlphaFoldDB" id="A0A540X4U8"/>
<keyword evidence="3" id="KW-1185">Reference proteome</keyword>
<reference evidence="2 3" key="1">
    <citation type="submission" date="2019-06" db="EMBL/GenBank/DDBJ databases">
        <authorList>
            <person name="Livingstone P."/>
            <person name="Whitworth D."/>
        </authorList>
    </citation>
    <scope>NUCLEOTIDE SEQUENCE [LARGE SCALE GENOMIC DNA]</scope>
    <source>
        <strain evidence="2 3">AM401</strain>
    </source>
</reference>
<evidence type="ECO:0000313" key="3">
    <source>
        <dbReference type="Proteomes" id="UP000315369"/>
    </source>
</evidence>
<evidence type="ECO:0000313" key="2">
    <source>
        <dbReference type="EMBL" id="TQF16271.1"/>
    </source>
</evidence>
<organism evidence="2 3">
    <name type="scientific">Myxococcus llanfairpwllgwyngyllgogerychwyrndrobwllllantysiliogogogochensis</name>
    <dbReference type="NCBI Taxonomy" id="2590453"/>
    <lineage>
        <taxon>Bacteria</taxon>
        <taxon>Pseudomonadati</taxon>
        <taxon>Myxococcota</taxon>
        <taxon>Myxococcia</taxon>
        <taxon>Myxococcales</taxon>
        <taxon>Cystobacterineae</taxon>
        <taxon>Myxococcaceae</taxon>
        <taxon>Myxococcus</taxon>
    </lineage>
</organism>
<accession>A0A540X4U8</accession>
<dbReference type="OrthoDB" id="371348at2"/>
<protein>
    <submittedName>
        <fullName evidence="2">ActD-like protein</fullName>
    </submittedName>
</protein>
<sequence length="269" mass="28411">MNSPSRIPDWLLERIALGELPPEELAAARARLAQEPGGPERLAALEADSRVTLERLSPERVAREVDTRFRRGAPAREAPARSPWLTSAMGLVPVLAALALFVVVQPESGSPTREPTTGALAGLEPEPTRSKGLTPRLEVHRQRAQADELLAEGAVAVAGDVVQLAYVAAGQTHGVILSVDGRGSVTLHAPEHGAQAATLAPSGTQRLAGAYELDDAPRFERFFLVTSGQPFDVAPVLEAARTLAASADAHTASLLLPEGLTQVSFTLQK</sequence>
<dbReference type="Proteomes" id="UP000315369">
    <property type="component" value="Unassembled WGS sequence"/>
</dbReference>
<comment type="caution">
    <text evidence="2">The sequence shown here is derived from an EMBL/GenBank/DDBJ whole genome shotgun (WGS) entry which is preliminary data.</text>
</comment>
<evidence type="ECO:0000256" key="1">
    <source>
        <dbReference type="SAM" id="MobiDB-lite"/>
    </source>
</evidence>
<gene>
    <name evidence="2" type="ORF">FJV41_09075</name>
</gene>
<dbReference type="EMBL" id="VIFM01000026">
    <property type="protein sequence ID" value="TQF16271.1"/>
    <property type="molecule type" value="Genomic_DNA"/>
</dbReference>